<dbReference type="InterPro" id="IPR043472">
    <property type="entry name" value="Macro_dom-like"/>
</dbReference>
<name>A0AAE3R8X0_9BACT</name>
<protein>
    <submittedName>
        <fullName evidence="1">Uncharacterized protein</fullName>
    </submittedName>
</protein>
<comment type="caution">
    <text evidence="1">The sequence shown here is derived from an EMBL/GenBank/DDBJ whole genome shotgun (WGS) entry which is preliminary data.</text>
</comment>
<dbReference type="AlphaFoldDB" id="A0AAE3R8X0"/>
<gene>
    <name evidence="1" type="ORF">QNI22_19815</name>
</gene>
<dbReference type="EMBL" id="JASJOU010000006">
    <property type="protein sequence ID" value="MDJ1502927.1"/>
    <property type="molecule type" value="Genomic_DNA"/>
</dbReference>
<sequence>MNIQYVKGDAAKPQTEGNKIIFHICNDIGGWRRGFVQYSQRDSLNLKNNTGSGIKEERNFH</sequence>
<dbReference type="RefSeq" id="WP_314513298.1">
    <property type="nucleotide sequence ID" value="NZ_JASJOU010000006.1"/>
</dbReference>
<keyword evidence="2" id="KW-1185">Reference proteome</keyword>
<reference evidence="1" key="1">
    <citation type="submission" date="2023-05" db="EMBL/GenBank/DDBJ databases">
        <authorList>
            <person name="Zhang X."/>
        </authorList>
    </citation>
    <scope>NUCLEOTIDE SEQUENCE</scope>
    <source>
        <strain evidence="1">BD1B2-1</strain>
    </source>
</reference>
<dbReference type="Proteomes" id="UP001232063">
    <property type="component" value="Unassembled WGS sequence"/>
</dbReference>
<evidence type="ECO:0000313" key="2">
    <source>
        <dbReference type="Proteomes" id="UP001232063"/>
    </source>
</evidence>
<evidence type="ECO:0000313" key="1">
    <source>
        <dbReference type="EMBL" id="MDJ1502927.1"/>
    </source>
</evidence>
<organism evidence="1 2">
    <name type="scientific">Xanthocytophaga agilis</name>
    <dbReference type="NCBI Taxonomy" id="3048010"/>
    <lineage>
        <taxon>Bacteria</taxon>
        <taxon>Pseudomonadati</taxon>
        <taxon>Bacteroidota</taxon>
        <taxon>Cytophagia</taxon>
        <taxon>Cytophagales</taxon>
        <taxon>Rhodocytophagaceae</taxon>
        <taxon>Xanthocytophaga</taxon>
    </lineage>
</organism>
<proteinExistence type="predicted"/>
<dbReference type="Gene3D" id="3.40.220.10">
    <property type="entry name" value="Leucine Aminopeptidase, subunit E, domain 1"/>
    <property type="match status" value="1"/>
</dbReference>
<accession>A0AAE3R8X0</accession>
<dbReference type="SUPFAM" id="SSF52949">
    <property type="entry name" value="Macro domain-like"/>
    <property type="match status" value="1"/>
</dbReference>